<evidence type="ECO:0000313" key="4">
    <source>
        <dbReference type="EMBL" id="MBB6505244.1"/>
    </source>
</evidence>
<dbReference type="InterPro" id="IPR003869">
    <property type="entry name" value="Polysac_CapD-like"/>
</dbReference>
<keyword evidence="2" id="KW-1133">Transmembrane helix</keyword>
<dbReference type="InterPro" id="IPR029063">
    <property type="entry name" value="SAM-dependent_MTases_sf"/>
</dbReference>
<feature type="transmembrane region" description="Helical" evidence="2">
    <location>
        <begin position="12"/>
        <end position="33"/>
    </location>
</feature>
<evidence type="ECO:0000256" key="1">
    <source>
        <dbReference type="ARBA" id="ARBA00007430"/>
    </source>
</evidence>
<protein>
    <submittedName>
        <fullName evidence="4">FlaA1/EpsC-like NDP-sugar epimerase</fullName>
    </submittedName>
</protein>
<evidence type="ECO:0000259" key="3">
    <source>
        <dbReference type="Pfam" id="PF02719"/>
    </source>
</evidence>
<dbReference type="InterPro" id="IPR036291">
    <property type="entry name" value="NAD(P)-bd_dom_sf"/>
</dbReference>
<comment type="caution">
    <text evidence="4">The sequence shown here is derived from an EMBL/GenBank/DDBJ whole genome shotgun (WGS) entry which is preliminary data.</text>
</comment>
<dbReference type="Pfam" id="PF02719">
    <property type="entry name" value="Polysacc_synt_2"/>
    <property type="match status" value="1"/>
</dbReference>
<gene>
    <name evidence="4" type="ORF">F4693_002232</name>
</gene>
<dbReference type="PANTHER" id="PTHR43318:SF1">
    <property type="entry name" value="POLYSACCHARIDE BIOSYNTHESIS PROTEIN EPSC-RELATED"/>
    <property type="match status" value="1"/>
</dbReference>
<dbReference type="SUPFAM" id="SSF53335">
    <property type="entry name" value="S-adenosyl-L-methionine-dependent methyltransferases"/>
    <property type="match status" value="1"/>
</dbReference>
<dbReference type="CDD" id="cd05237">
    <property type="entry name" value="UDP_invert_4-6DH_SDR_e"/>
    <property type="match status" value="1"/>
</dbReference>
<dbReference type="SUPFAM" id="SSF51735">
    <property type="entry name" value="NAD(P)-binding Rossmann-fold domains"/>
    <property type="match status" value="1"/>
</dbReference>
<organism evidence="4 5">
    <name type="scientific">Sphingomonas endophytica</name>
    <dbReference type="NCBI Taxonomy" id="869719"/>
    <lineage>
        <taxon>Bacteria</taxon>
        <taxon>Pseudomonadati</taxon>
        <taxon>Pseudomonadota</taxon>
        <taxon>Alphaproteobacteria</taxon>
        <taxon>Sphingomonadales</taxon>
        <taxon>Sphingomonadaceae</taxon>
        <taxon>Sphingomonas</taxon>
    </lineage>
</organism>
<evidence type="ECO:0000256" key="2">
    <source>
        <dbReference type="SAM" id="Phobius"/>
    </source>
</evidence>
<dbReference type="PANTHER" id="PTHR43318">
    <property type="entry name" value="UDP-N-ACETYLGLUCOSAMINE 4,6-DEHYDRATASE"/>
    <property type="match status" value="1"/>
</dbReference>
<dbReference type="Gene3D" id="3.40.50.720">
    <property type="entry name" value="NAD(P)-binding Rossmann-like Domain"/>
    <property type="match status" value="2"/>
</dbReference>
<feature type="domain" description="Polysaccharide biosynthesis protein CapD-like" evidence="3">
    <location>
        <begin position="283"/>
        <end position="573"/>
    </location>
</feature>
<comment type="similarity">
    <text evidence="1">Belongs to the polysaccharide synthase family.</text>
</comment>
<feature type="transmembrane region" description="Helical" evidence="2">
    <location>
        <begin position="111"/>
        <end position="131"/>
    </location>
</feature>
<sequence>MLALPPTSKRLILIGVDAALCALAVWLALYLRLGEWVSLTGRPSIAVGLSLALALPIFWILGVYRAVLRHLSSQTLMTCAVACMAYGLSYSAIITAYAFDDIPRTVGIIQPLLLFLGVAFSRAFAGMLLSGRLAGPLGRQRGATIALIYGAGSSGQQLAGAMAGSLEMRIVGFLDDDQSLHGRRLRGLPVIDPVKLGKAIDRWQVTDILLALPSVSRTRRNEVIAELRRYPVSIRTLPGLMDLAHGKVHASDLRELTIEDLLARDAVDPDENLIAETLRGRTILVTGAGGSIGSELCRQIVRGLPARLLLFEASEFALYNAHRELEPHALDHGIELVPLLGSVVDRVRVASVFDTWKPYMVFHAAAYKHVPLVEHNVLEGLRNNVVGTRVVTEAAVRSGVRHFVLVSTDKAVRPTNIMGATKRWAEQILQGFHASGVETCFSMVRFGNVLGSSGSVVPLFREQVRNGGPLTITHRDITRFFMTIPEAAQLVIQAGAMAQGGEVFVLDMGEPVRIIDLARNVIELSGFSVRDVDHPHGDIEIKVVGMRPGEKLYEELLIGNDPVATAHPRILMASEPFVGREELQLDLDRLEELIASEDVAAAKDLLGKVVPEFASVSEIVDWTYLARPSRKSEAAPQHVDVTGAN</sequence>
<dbReference type="AlphaFoldDB" id="A0A7X0JCR7"/>
<reference evidence="4 5" key="1">
    <citation type="submission" date="2020-08" db="EMBL/GenBank/DDBJ databases">
        <title>The Agave Microbiome: Exploring the role of microbial communities in plant adaptations to desert environments.</title>
        <authorList>
            <person name="Partida-Martinez L.P."/>
        </authorList>
    </citation>
    <scope>NUCLEOTIDE SEQUENCE [LARGE SCALE GENOMIC DNA]</scope>
    <source>
        <strain evidence="4 5">AS3.13</strain>
    </source>
</reference>
<keyword evidence="2" id="KW-0812">Transmembrane</keyword>
<accession>A0A7X0JCR7</accession>
<dbReference type="InterPro" id="IPR051203">
    <property type="entry name" value="Polysaccharide_Synthase-Rel"/>
</dbReference>
<dbReference type="Proteomes" id="UP000522313">
    <property type="component" value="Unassembled WGS sequence"/>
</dbReference>
<keyword evidence="2" id="KW-0472">Membrane</keyword>
<dbReference type="EMBL" id="JACHBT010000011">
    <property type="protein sequence ID" value="MBB6505244.1"/>
    <property type="molecule type" value="Genomic_DNA"/>
</dbReference>
<reference evidence="4 5" key="2">
    <citation type="submission" date="2020-08" db="EMBL/GenBank/DDBJ databases">
        <authorList>
            <person name="Partida-Martinez L."/>
            <person name="Huntemann M."/>
            <person name="Clum A."/>
            <person name="Wang J."/>
            <person name="Palaniappan K."/>
            <person name="Ritter S."/>
            <person name="Chen I.-M."/>
            <person name="Stamatis D."/>
            <person name="Reddy T."/>
            <person name="O'Malley R."/>
            <person name="Daum C."/>
            <person name="Shapiro N."/>
            <person name="Ivanova N."/>
            <person name="Kyrpides N."/>
            <person name="Woyke T."/>
        </authorList>
    </citation>
    <scope>NUCLEOTIDE SEQUENCE [LARGE SCALE GENOMIC DNA]</scope>
    <source>
        <strain evidence="4 5">AS3.13</strain>
    </source>
</reference>
<name>A0A7X0JCR7_9SPHN</name>
<proteinExistence type="inferred from homology"/>
<feature type="transmembrane region" description="Helical" evidence="2">
    <location>
        <begin position="76"/>
        <end position="99"/>
    </location>
</feature>
<feature type="transmembrane region" description="Helical" evidence="2">
    <location>
        <begin position="45"/>
        <end position="64"/>
    </location>
</feature>
<evidence type="ECO:0000313" key="5">
    <source>
        <dbReference type="Proteomes" id="UP000522313"/>
    </source>
</evidence>